<dbReference type="GO" id="GO:0004439">
    <property type="term" value="F:phosphatidylinositol-4,5-bisphosphate 5-phosphatase activity"/>
    <property type="evidence" value="ECO:0007669"/>
    <property type="project" value="TreeGrafter"/>
</dbReference>
<dbReference type="Pfam" id="PF21310">
    <property type="entry name" value="OCRL-like_ASH"/>
    <property type="match status" value="1"/>
</dbReference>
<dbReference type="Gene3D" id="3.60.10.10">
    <property type="entry name" value="Endonuclease/exonuclease/phosphatase"/>
    <property type="match status" value="1"/>
</dbReference>
<dbReference type="SUPFAM" id="SSF48350">
    <property type="entry name" value="GTPase activation domain, GAP"/>
    <property type="match status" value="1"/>
</dbReference>
<dbReference type="Pfam" id="PF00620">
    <property type="entry name" value="RhoGAP"/>
    <property type="match status" value="1"/>
</dbReference>
<dbReference type="FunFam" id="1.10.555.10:FF:000012">
    <property type="entry name" value="Putative inositol polyphosphate 5-phosphatase OCRL-1"/>
    <property type="match status" value="1"/>
</dbReference>
<evidence type="ECO:0000259" key="5">
    <source>
        <dbReference type="PROSITE" id="PS50238"/>
    </source>
</evidence>
<dbReference type="Gene3D" id="2.60.40.10">
    <property type="entry name" value="Immunoglobulins"/>
    <property type="match status" value="1"/>
</dbReference>
<keyword evidence="4" id="KW-0968">Cytoplasmic vesicle</keyword>
<dbReference type="InterPro" id="IPR036691">
    <property type="entry name" value="Endo/exonu/phosph_ase_sf"/>
</dbReference>
<keyword evidence="3" id="KW-0967">Endosome</keyword>
<evidence type="ECO:0000256" key="2">
    <source>
        <dbReference type="ARBA" id="ARBA00004580"/>
    </source>
</evidence>
<dbReference type="Proteomes" id="UP000594260">
    <property type="component" value="Unplaced"/>
</dbReference>
<dbReference type="InterPro" id="IPR008936">
    <property type="entry name" value="Rho_GTPase_activation_prot"/>
</dbReference>
<dbReference type="InterPro" id="IPR046985">
    <property type="entry name" value="IP5"/>
</dbReference>
<reference evidence="6" key="1">
    <citation type="submission" date="2021-01" db="UniProtKB">
        <authorList>
            <consortium name="EnsemblMetazoa"/>
        </authorList>
    </citation>
    <scope>IDENTIFICATION</scope>
</reference>
<organism evidence="6 7">
    <name type="scientific">Varroa destructor</name>
    <name type="common">Honeybee mite</name>
    <dbReference type="NCBI Taxonomy" id="109461"/>
    <lineage>
        <taxon>Eukaryota</taxon>
        <taxon>Metazoa</taxon>
        <taxon>Ecdysozoa</taxon>
        <taxon>Arthropoda</taxon>
        <taxon>Chelicerata</taxon>
        <taxon>Arachnida</taxon>
        <taxon>Acari</taxon>
        <taxon>Parasitiformes</taxon>
        <taxon>Mesostigmata</taxon>
        <taxon>Gamasina</taxon>
        <taxon>Dermanyssoidea</taxon>
        <taxon>Varroidae</taxon>
        <taxon>Varroa</taxon>
    </lineage>
</organism>
<proteinExistence type="predicted"/>
<evidence type="ECO:0000256" key="1">
    <source>
        <dbReference type="ARBA" id="ARBA00004146"/>
    </source>
</evidence>
<dbReference type="GO" id="GO:0007165">
    <property type="term" value="P:signal transduction"/>
    <property type="evidence" value="ECO:0007669"/>
    <property type="project" value="InterPro"/>
</dbReference>
<dbReference type="InterPro" id="IPR000198">
    <property type="entry name" value="RhoGAP_dom"/>
</dbReference>
<dbReference type="Gene3D" id="2.30.29.110">
    <property type="match status" value="1"/>
</dbReference>
<dbReference type="AlphaFoldDB" id="A0A7M7JT24"/>
<evidence type="ECO:0000256" key="4">
    <source>
        <dbReference type="ARBA" id="ARBA00023329"/>
    </source>
</evidence>
<dbReference type="InterPro" id="IPR048869">
    <property type="entry name" value="OCRL-1_2_ASH"/>
</dbReference>
<dbReference type="GO" id="GO:0046856">
    <property type="term" value="P:phosphatidylinositol dephosphorylation"/>
    <property type="evidence" value="ECO:0007669"/>
    <property type="project" value="InterPro"/>
</dbReference>
<dbReference type="CDD" id="cd04380">
    <property type="entry name" value="RhoGAP_OCRL1"/>
    <property type="match status" value="1"/>
</dbReference>
<dbReference type="InterPro" id="IPR013783">
    <property type="entry name" value="Ig-like_fold"/>
</dbReference>
<dbReference type="FunFam" id="2.60.40.10:FF:000132">
    <property type="entry name" value="Inositol polyphosphate 5-phosphatase OCRL-1 isoform b"/>
    <property type="match status" value="1"/>
</dbReference>
<dbReference type="RefSeq" id="XP_022656392.1">
    <property type="nucleotide sequence ID" value="XM_022800657.1"/>
</dbReference>
<dbReference type="InterPro" id="IPR000300">
    <property type="entry name" value="IPPc"/>
</dbReference>
<dbReference type="SMART" id="SM00324">
    <property type="entry name" value="RhoGAP"/>
    <property type="match status" value="1"/>
</dbReference>
<protein>
    <recommendedName>
        <fullName evidence="5">Rho-GAP domain-containing protein</fullName>
    </recommendedName>
</protein>
<dbReference type="PANTHER" id="PTHR11200:SF300">
    <property type="entry name" value="TYPE II INOSITOL 1,4,5-TRISPHOSPHATE 5-PHOSPHATASE"/>
    <property type="match status" value="1"/>
</dbReference>
<dbReference type="CTD" id="4952"/>
<dbReference type="GO" id="GO:0030670">
    <property type="term" value="C:phagocytic vesicle membrane"/>
    <property type="evidence" value="ECO:0007669"/>
    <property type="project" value="UniProtKB-SubCell"/>
</dbReference>
<comment type="subcellular location">
    <subcellularLocation>
        <location evidence="2">Cytoplasmic vesicle</location>
        <location evidence="2">Phagosome membrane</location>
    </subcellularLocation>
    <subcellularLocation>
        <location evidence="1">Early endosome membrane</location>
    </subcellularLocation>
</comment>
<dbReference type="EnsemblMetazoa" id="XM_022800657">
    <property type="protein sequence ID" value="XP_022656392"/>
    <property type="gene ID" value="LOC111248392"/>
</dbReference>
<feature type="domain" description="Rho-GAP" evidence="5">
    <location>
        <begin position="664"/>
        <end position="838"/>
    </location>
</feature>
<dbReference type="InterPro" id="IPR047078">
    <property type="entry name" value="RhoGAP_OCRL1"/>
</dbReference>
<evidence type="ECO:0000256" key="3">
    <source>
        <dbReference type="ARBA" id="ARBA00022753"/>
    </source>
</evidence>
<dbReference type="PANTHER" id="PTHR11200">
    <property type="entry name" value="INOSITOL 5-PHOSPHATASE"/>
    <property type="match status" value="1"/>
</dbReference>
<dbReference type="Gene3D" id="1.10.555.10">
    <property type="entry name" value="Rho GTPase activation protein"/>
    <property type="match status" value="1"/>
</dbReference>
<dbReference type="PROSITE" id="PS50238">
    <property type="entry name" value="RHOGAP"/>
    <property type="match status" value="1"/>
</dbReference>
<name>A0A7M7JT24_VARDE</name>
<dbReference type="Pfam" id="PF22669">
    <property type="entry name" value="Exo_endo_phos2"/>
    <property type="match status" value="1"/>
</dbReference>
<evidence type="ECO:0000313" key="6">
    <source>
        <dbReference type="EnsemblMetazoa" id="XP_022656392"/>
    </source>
</evidence>
<dbReference type="GO" id="GO:0031901">
    <property type="term" value="C:early endosome membrane"/>
    <property type="evidence" value="ECO:0007669"/>
    <property type="project" value="UniProtKB-SubCell"/>
</dbReference>
<keyword evidence="7" id="KW-1185">Reference proteome</keyword>
<accession>A0A7M7JT24</accession>
<sequence>MDVRYGNALRRLIAPDHRVVGCIRCTLSRGRKSVPRVCVLVEHLKEHCLLVCTEEAGGPQVTSPAIVASSCGSNTQINPAAAVLSSDSRMPINSDFKFDVEPIIGSGPTGRTITATITYKKKRLIFEVDYSDIASQFVRMVSKAVENASYRTFPSSDYHWVEVYKNSSKFFLATNPDDPDDDSVIEEGQRMASRECMVKNLMQEREEEFTVLNQLRIFSATWNVNGQSPGPESLSGWLSSSSPMEPPDVYAIGFQEVDLSKEAFVFADSPREKEWLNAVKAGLHPRGNYREVKTVRLVGTGVLGMMGNKGGVAIRMDLHSTSVCFVNCHLAAHAEERDRRNQDFNDIRNKIMFNSLRPNRTIREHDHIYWIGDMNYRLQDTNREMVELVCASGNFAPLWERDQLRDQQHKGFIFVGFEEGALNFRPTYKYDVGTSRWDTSEKARVPAYCDRILWRGSAIQLLTYRSHDEYTISDHKPVSALFSSGIRVVDAANRKEVYQEVMKQLDKEENDFLPQVAVDQHYLHFSDVHFYERVSRSFKVTNTGPVIVKFLFKEQPKSKRYCRPWLKADPYNGTLKKGESCDITLEVLVDTTCAAALNSGIERTSDVLVLHLQEGKDIFISVDIDYRHSCFGCSLEALVRHTTPIGLMAKEALFALEKDPERNAELGIPFEIPTELWVLIDGLNRKGLEVEGLFVKCGSSTDIQSVREALDNKMPDGNFEASVFSVAECLLLFLNSLREPVIPFCFFKKCLDSASTYTQAKAVLRELPKVHRDTFRYLVVFLQELLRSSQFNKLDINLTSTIFSSVMIRPPQESQMSPAIERTRCTFLYHFLVNPCEI</sequence>
<evidence type="ECO:0000313" key="7">
    <source>
        <dbReference type="Proteomes" id="UP000594260"/>
    </source>
</evidence>
<dbReference type="SMART" id="SM00128">
    <property type="entry name" value="IPPc"/>
    <property type="match status" value="1"/>
</dbReference>
<dbReference type="SUPFAM" id="SSF56219">
    <property type="entry name" value="DNase I-like"/>
    <property type="match status" value="1"/>
</dbReference>
<dbReference type="GeneID" id="111248392"/>